<feature type="region of interest" description="Disordered" evidence="1">
    <location>
        <begin position="124"/>
        <end position="144"/>
    </location>
</feature>
<proteinExistence type="predicted"/>
<dbReference type="HOGENOM" id="CLU_1586792_0_0_1"/>
<reference evidence="2 3" key="1">
    <citation type="journal article" date="2012" name="BMC Genomics">
        <title>Tools to kill: Genome of one of the most destructive plant pathogenic fungi Macrophomina phaseolina.</title>
        <authorList>
            <person name="Islam M.S."/>
            <person name="Haque M.S."/>
            <person name="Islam M.M."/>
            <person name="Emdad E.M."/>
            <person name="Halim A."/>
            <person name="Hossen Q.M.M."/>
            <person name="Hossain M.Z."/>
            <person name="Ahmed B."/>
            <person name="Rahim S."/>
            <person name="Rahman M.S."/>
            <person name="Alam M.M."/>
            <person name="Hou S."/>
            <person name="Wan X."/>
            <person name="Saito J.A."/>
            <person name="Alam M."/>
        </authorList>
    </citation>
    <scope>NUCLEOTIDE SEQUENCE [LARGE SCALE GENOMIC DNA]</scope>
    <source>
        <strain evidence="2 3">MS6</strain>
    </source>
</reference>
<dbReference type="VEuPathDB" id="FungiDB:MPH_03624"/>
<dbReference type="Proteomes" id="UP000007129">
    <property type="component" value="Unassembled WGS sequence"/>
</dbReference>
<sequence>MWLVLGPANEYFRLVEPRSTTGHDSKPTAYVSSHLDLAVSSPPEHTSDRSARQSKPTRQPSLVIIFLFKSPVSMFLANECKTTAPTGSRTGTVPTSSHRTTAKSAAFFPTATEPNQVLQPHHLGPAQRRHSQHPPSSSSSHQSETPFWFSKPRCICNANRICATVPVF</sequence>
<accession>K2RWH5</accession>
<evidence type="ECO:0000313" key="3">
    <source>
        <dbReference type="Proteomes" id="UP000007129"/>
    </source>
</evidence>
<organism evidence="2 3">
    <name type="scientific">Macrophomina phaseolina (strain MS6)</name>
    <name type="common">Charcoal rot fungus</name>
    <dbReference type="NCBI Taxonomy" id="1126212"/>
    <lineage>
        <taxon>Eukaryota</taxon>
        <taxon>Fungi</taxon>
        <taxon>Dikarya</taxon>
        <taxon>Ascomycota</taxon>
        <taxon>Pezizomycotina</taxon>
        <taxon>Dothideomycetes</taxon>
        <taxon>Dothideomycetes incertae sedis</taxon>
        <taxon>Botryosphaeriales</taxon>
        <taxon>Botryosphaeriaceae</taxon>
        <taxon>Macrophomina</taxon>
    </lineage>
</organism>
<dbReference type="AlphaFoldDB" id="K2RWH5"/>
<dbReference type="InParanoid" id="K2RWH5"/>
<evidence type="ECO:0000256" key="1">
    <source>
        <dbReference type="SAM" id="MobiDB-lite"/>
    </source>
</evidence>
<evidence type="ECO:0000313" key="2">
    <source>
        <dbReference type="EMBL" id="EKG19103.1"/>
    </source>
</evidence>
<gene>
    <name evidence="2" type="ORF">MPH_03624</name>
</gene>
<protein>
    <submittedName>
        <fullName evidence="2">Uncharacterized protein</fullName>
    </submittedName>
</protein>
<feature type="compositionally biased region" description="Low complexity" evidence="1">
    <location>
        <begin position="133"/>
        <end position="143"/>
    </location>
</feature>
<dbReference type="EMBL" id="AHHD01000166">
    <property type="protein sequence ID" value="EKG19103.1"/>
    <property type="molecule type" value="Genomic_DNA"/>
</dbReference>
<comment type="caution">
    <text evidence="2">The sequence shown here is derived from an EMBL/GenBank/DDBJ whole genome shotgun (WGS) entry which is preliminary data.</text>
</comment>
<name>K2RWH5_MACPH</name>